<sequence length="30" mass="3421">MLRLVKSVSTFLSQTEVSWVSRYTSSCLVL</sequence>
<protein>
    <submittedName>
        <fullName evidence="1">Uncharacterized protein</fullName>
    </submittedName>
</protein>
<dbReference type="AlphaFoldDB" id="A0A0E9RX15"/>
<dbReference type="EMBL" id="GBXM01074853">
    <property type="protein sequence ID" value="JAH33724.1"/>
    <property type="molecule type" value="Transcribed_RNA"/>
</dbReference>
<evidence type="ECO:0000313" key="1">
    <source>
        <dbReference type="EMBL" id="JAH33724.1"/>
    </source>
</evidence>
<reference evidence="1" key="1">
    <citation type="submission" date="2014-11" db="EMBL/GenBank/DDBJ databases">
        <authorList>
            <person name="Amaro Gonzalez C."/>
        </authorList>
    </citation>
    <scope>NUCLEOTIDE SEQUENCE</scope>
</reference>
<accession>A0A0E9RX15</accession>
<organism evidence="1">
    <name type="scientific">Anguilla anguilla</name>
    <name type="common">European freshwater eel</name>
    <name type="synonym">Muraena anguilla</name>
    <dbReference type="NCBI Taxonomy" id="7936"/>
    <lineage>
        <taxon>Eukaryota</taxon>
        <taxon>Metazoa</taxon>
        <taxon>Chordata</taxon>
        <taxon>Craniata</taxon>
        <taxon>Vertebrata</taxon>
        <taxon>Euteleostomi</taxon>
        <taxon>Actinopterygii</taxon>
        <taxon>Neopterygii</taxon>
        <taxon>Teleostei</taxon>
        <taxon>Anguilliformes</taxon>
        <taxon>Anguillidae</taxon>
        <taxon>Anguilla</taxon>
    </lineage>
</organism>
<reference evidence="1" key="2">
    <citation type="journal article" date="2015" name="Fish Shellfish Immunol.">
        <title>Early steps in the European eel (Anguilla anguilla)-Vibrio vulnificus interaction in the gills: Role of the RtxA13 toxin.</title>
        <authorList>
            <person name="Callol A."/>
            <person name="Pajuelo D."/>
            <person name="Ebbesson L."/>
            <person name="Teles M."/>
            <person name="MacKenzie S."/>
            <person name="Amaro C."/>
        </authorList>
    </citation>
    <scope>NUCLEOTIDE SEQUENCE</scope>
</reference>
<name>A0A0E9RX15_ANGAN</name>
<proteinExistence type="predicted"/>